<gene>
    <name evidence="2" type="ORF">GCM10010315_44900</name>
</gene>
<comment type="caution">
    <text evidence="2">The sequence shown here is derived from an EMBL/GenBank/DDBJ whole genome shotgun (WGS) entry which is preliminary data.</text>
</comment>
<keyword evidence="1" id="KW-0732">Signal</keyword>
<name>A0ABP6GGQ3_9ACTN</name>
<evidence type="ECO:0000313" key="2">
    <source>
        <dbReference type="EMBL" id="GAA2721631.1"/>
    </source>
</evidence>
<organism evidence="2 3">
    <name type="scientific">Streptomyces luteosporeus</name>
    <dbReference type="NCBI Taxonomy" id="173856"/>
    <lineage>
        <taxon>Bacteria</taxon>
        <taxon>Bacillati</taxon>
        <taxon>Actinomycetota</taxon>
        <taxon>Actinomycetes</taxon>
        <taxon>Kitasatosporales</taxon>
        <taxon>Streptomycetaceae</taxon>
        <taxon>Streptomyces</taxon>
    </lineage>
</organism>
<proteinExistence type="predicted"/>
<protein>
    <submittedName>
        <fullName evidence="2">Uncharacterized protein</fullName>
    </submittedName>
</protein>
<feature type="chain" id="PRO_5045082038" evidence="1">
    <location>
        <begin position="16"/>
        <end position="59"/>
    </location>
</feature>
<evidence type="ECO:0000256" key="1">
    <source>
        <dbReference type="SAM" id="SignalP"/>
    </source>
</evidence>
<accession>A0ABP6GGQ3</accession>
<sequence>MAVCGAAAWAGAAWAGVAAAPARASATAATAAAAARRVLIVAVMRGMLTIRNGGVGTPA</sequence>
<evidence type="ECO:0000313" key="3">
    <source>
        <dbReference type="Proteomes" id="UP001500886"/>
    </source>
</evidence>
<dbReference type="Proteomes" id="UP001500886">
    <property type="component" value="Unassembled WGS sequence"/>
</dbReference>
<dbReference type="EMBL" id="BAAASL010000018">
    <property type="protein sequence ID" value="GAA2721631.1"/>
    <property type="molecule type" value="Genomic_DNA"/>
</dbReference>
<feature type="signal peptide" evidence="1">
    <location>
        <begin position="1"/>
        <end position="15"/>
    </location>
</feature>
<keyword evidence="3" id="KW-1185">Reference proteome</keyword>
<reference evidence="3" key="1">
    <citation type="journal article" date="2019" name="Int. J. Syst. Evol. Microbiol.">
        <title>The Global Catalogue of Microorganisms (GCM) 10K type strain sequencing project: providing services to taxonomists for standard genome sequencing and annotation.</title>
        <authorList>
            <consortium name="The Broad Institute Genomics Platform"/>
            <consortium name="The Broad Institute Genome Sequencing Center for Infectious Disease"/>
            <person name="Wu L."/>
            <person name="Ma J."/>
        </authorList>
    </citation>
    <scope>NUCLEOTIDE SEQUENCE [LARGE SCALE GENOMIC DNA]</scope>
    <source>
        <strain evidence="3">JCM 4542</strain>
    </source>
</reference>